<evidence type="ECO:0000313" key="3">
    <source>
        <dbReference type="Proteomes" id="UP000229897"/>
    </source>
</evidence>
<reference evidence="2" key="1">
    <citation type="submission" date="2017-10" db="EMBL/GenBank/DDBJ databases">
        <title>Massilia psychrophilum sp. nov., a novel purple-pigmented bacterium isolated from Tianshan glacier, Xinjiang Municipality, China.</title>
        <authorList>
            <person name="Wang H."/>
        </authorList>
    </citation>
    <scope>NUCLEOTIDE SEQUENCE [LARGE SCALE GENOMIC DNA]</scope>
    <source>
        <strain evidence="2">B2</strain>
    </source>
</reference>
<feature type="transmembrane region" description="Helical" evidence="1">
    <location>
        <begin position="40"/>
        <end position="65"/>
    </location>
</feature>
<sequence>MNRMVWIGILAWGIIVTLFGFSAAGPVAAGSSVTMQAQDVVFLIAGGLVACLIGLVGLAGVLGWLPALRNEQKSYS</sequence>
<accession>A0A2D2DTA9</accession>
<proteinExistence type="predicted"/>
<keyword evidence="1" id="KW-0472">Membrane</keyword>
<dbReference type="Proteomes" id="UP000229897">
    <property type="component" value="Chromosome"/>
</dbReference>
<protein>
    <submittedName>
        <fullName evidence="2">Uncharacterized protein</fullName>
    </submittedName>
</protein>
<keyword evidence="1" id="KW-0812">Transmembrane</keyword>
<keyword evidence="3" id="KW-1185">Reference proteome</keyword>
<dbReference type="EMBL" id="CP024608">
    <property type="protein sequence ID" value="ATQ78219.1"/>
    <property type="molecule type" value="Genomic_DNA"/>
</dbReference>
<dbReference type="KEGG" id="mass:CR152_29695"/>
<dbReference type="RefSeq" id="WP_099881037.1">
    <property type="nucleotide sequence ID" value="NZ_CP024608.1"/>
</dbReference>
<dbReference type="AlphaFoldDB" id="A0A2D2DTA9"/>
<evidence type="ECO:0000256" key="1">
    <source>
        <dbReference type="SAM" id="Phobius"/>
    </source>
</evidence>
<evidence type="ECO:0000313" key="2">
    <source>
        <dbReference type="EMBL" id="ATQ78219.1"/>
    </source>
</evidence>
<organism evidence="2 3">
    <name type="scientific">Massilia violaceinigra</name>
    <dbReference type="NCBI Taxonomy" id="2045208"/>
    <lineage>
        <taxon>Bacteria</taxon>
        <taxon>Pseudomonadati</taxon>
        <taxon>Pseudomonadota</taxon>
        <taxon>Betaproteobacteria</taxon>
        <taxon>Burkholderiales</taxon>
        <taxon>Oxalobacteraceae</taxon>
        <taxon>Telluria group</taxon>
        <taxon>Massilia</taxon>
    </lineage>
</organism>
<gene>
    <name evidence="2" type="ORF">CR152_29695</name>
</gene>
<keyword evidence="1" id="KW-1133">Transmembrane helix</keyword>
<name>A0A2D2DTA9_9BURK</name>